<feature type="compositionally biased region" description="Low complexity" evidence="1">
    <location>
        <begin position="205"/>
        <end position="219"/>
    </location>
</feature>
<evidence type="ECO:0000259" key="2">
    <source>
        <dbReference type="Pfam" id="PF13259"/>
    </source>
</evidence>
<evidence type="ECO:0000313" key="5">
    <source>
        <dbReference type="Proteomes" id="UP000000559"/>
    </source>
</evidence>
<evidence type="ECO:0000256" key="1">
    <source>
        <dbReference type="SAM" id="MobiDB-lite"/>
    </source>
</evidence>
<feature type="region of interest" description="Disordered" evidence="1">
    <location>
        <begin position="1"/>
        <end position="73"/>
    </location>
</feature>
<dbReference type="Pfam" id="PF13259">
    <property type="entry name" value="clamp_Gag1-like"/>
    <property type="match status" value="1"/>
</dbReference>
<evidence type="ECO:0000313" key="3">
    <source>
        <dbReference type="CGD" id="CAL0000184951"/>
    </source>
</evidence>
<organism evidence="4 5">
    <name type="scientific">Candida albicans (strain SC5314 / ATCC MYA-2876)</name>
    <name type="common">Yeast</name>
    <dbReference type="NCBI Taxonomy" id="237561"/>
    <lineage>
        <taxon>Eukaryota</taxon>
        <taxon>Fungi</taxon>
        <taxon>Dikarya</taxon>
        <taxon>Ascomycota</taxon>
        <taxon>Saccharomycotina</taxon>
        <taxon>Pichiomycetes</taxon>
        <taxon>Debaryomycetaceae</taxon>
        <taxon>Candida/Lodderomyces clade</taxon>
        <taxon>Candida</taxon>
    </lineage>
</organism>
<feature type="domain" description="Gag1-like clamp" evidence="2">
    <location>
        <begin position="280"/>
        <end position="365"/>
    </location>
</feature>
<feature type="region of interest" description="Disordered" evidence="1">
    <location>
        <begin position="204"/>
        <end position="226"/>
    </location>
</feature>
<dbReference type="PANTHER" id="PTHR28065">
    <property type="entry name" value="FREQUENIN"/>
    <property type="match status" value="1"/>
</dbReference>
<dbReference type="Proteomes" id="UP000000559">
    <property type="component" value="Chromosome 2"/>
</dbReference>
<dbReference type="OMA" id="RTYNIHI"/>
<gene>
    <name evidence="4" type="ordered locus">CAALFM_C205380WA</name>
    <name evidence="3" type="ordered locus">orf19.11053</name>
</gene>
<reference evidence="4 5" key="3">
    <citation type="journal article" date="2013" name="Genome Biol.">
        <title>Assembly of a phased diploid Candida albicans genome facilitates allele-specific measurements and provides a simple model for repeat and indel structure.</title>
        <authorList>
            <person name="Muzzey D."/>
            <person name="Schwartz K."/>
            <person name="Weissman J.S."/>
            <person name="Sherlock G."/>
        </authorList>
    </citation>
    <scope>NUCLEOTIDE SEQUENCE [LARGE SCALE GENOMIC DNA]</scope>
    <source>
        <strain evidence="5">SC5314 / ATCC MYA-2876</strain>
    </source>
</reference>
<dbReference type="CGD" id="CAL0000184951">
    <property type="gene designation" value="orf19.11053"/>
</dbReference>
<dbReference type="InterPro" id="IPR025124">
    <property type="entry name" value="Gag1-like_clamp"/>
</dbReference>
<keyword evidence="5" id="KW-1185">Reference proteome</keyword>
<dbReference type="PANTHER" id="PTHR28065:SF1">
    <property type="entry name" value="DUF4050 DOMAIN-CONTAINING PROTEIN"/>
    <property type="match status" value="1"/>
</dbReference>
<reference evidence="4 5" key="1">
    <citation type="journal article" date="2004" name="Proc. Natl. Acad. Sci. U.S.A.">
        <title>The diploid genome sequence of Candida albicans.</title>
        <authorList>
            <person name="Jones T."/>
            <person name="Federspiel N.A."/>
            <person name="Chibana H."/>
            <person name="Dungan J."/>
            <person name="Kalman S."/>
            <person name="Magee B.B."/>
            <person name="Newport G."/>
            <person name="Thorstenson Y.R."/>
            <person name="Agabian N."/>
            <person name="Magee P.T."/>
            <person name="Davis R.W."/>
            <person name="Scherer S."/>
        </authorList>
    </citation>
    <scope>NUCLEOTIDE SEQUENCE [LARGE SCALE GENOMIC DNA]</scope>
    <source>
        <strain evidence="5">SC5314 / ATCC MYA-2876</strain>
    </source>
</reference>
<dbReference type="OrthoDB" id="5576875at2759"/>
<feature type="compositionally biased region" description="Low complexity" evidence="1">
    <location>
        <begin position="35"/>
        <end position="52"/>
    </location>
</feature>
<dbReference type="GeneID" id="3643432"/>
<feature type="compositionally biased region" description="Polar residues" evidence="1">
    <location>
        <begin position="1"/>
        <end position="16"/>
    </location>
</feature>
<reference evidence="4 5" key="2">
    <citation type="journal article" date="2007" name="Genome Biol.">
        <title>Assembly of the Candida albicans genome into sixteen supercontigs aligned on the eight chromosomes.</title>
        <authorList>
            <person name="van het Hoog M."/>
            <person name="Rast T.J."/>
            <person name="Martchenko M."/>
            <person name="Grindle S."/>
            <person name="Dignard D."/>
            <person name="Hogues H."/>
            <person name="Cuomo C."/>
            <person name="Berriman M."/>
            <person name="Scherer S."/>
            <person name="Magee B.B."/>
            <person name="Whiteway M."/>
            <person name="Chibana H."/>
            <person name="Nantel A."/>
            <person name="Magee P.T."/>
        </authorList>
    </citation>
    <scope>GENOME REANNOTATION</scope>
    <source>
        <strain evidence="5">SC5314 / ATCC MYA-2876</strain>
    </source>
</reference>
<dbReference type="AlphaFoldDB" id="A0A1D8PHD9"/>
<dbReference type="RefSeq" id="XP_714928.2">
    <property type="nucleotide sequence ID" value="XM_709835.2"/>
</dbReference>
<dbReference type="VEuPathDB" id="FungiDB:C2_05380W_A"/>
<proteinExistence type="predicted"/>
<evidence type="ECO:0000313" key="4">
    <source>
        <dbReference type="EMBL" id="AOW27553.1"/>
    </source>
</evidence>
<dbReference type="InterPro" id="IPR053274">
    <property type="entry name" value="Fluconazole_resistance"/>
</dbReference>
<accession>A0A1D8PHD9</accession>
<dbReference type="KEGG" id="cal:CAALFM_C205380WA"/>
<dbReference type="eggNOG" id="ENOG502S6I5">
    <property type="taxonomic scope" value="Eukaryota"/>
</dbReference>
<dbReference type="EMBL" id="CP017624">
    <property type="protein sequence ID" value="AOW27553.1"/>
    <property type="molecule type" value="Genomic_DNA"/>
</dbReference>
<name>A0A1D8PHD9_CANAL</name>
<dbReference type="InParanoid" id="A0A1D8PHD9"/>
<dbReference type="STRING" id="237561.A0A1D8PHD9"/>
<sequence>MTNEVQSVNNFPISTKSKQELLRKSKSTPRLKGISSPVTSSSTLPTSTPTTNAKKKQKRKQSTTTNNSSGGIPGFFRKISTEWNSFVSKLKSISDDVLTTDDIAEEFFIEEDSDDTGFDRLMRSHRGYTSTEEKFLQEYKKYKSLDTMAAAYQKNQHNKNNNNNNSGYSNDIRTYNIHISDPTNMSSNFTGSSNKVHYTLQDIMRQQQSQSQQQQPQRPFSETPLLPNGEEFEILDEDDEDGESTAAEIVYNDIDMIELRKEFEMWVNNKNTSDTDSKSTLFSQSNIGTTLWEYRRNKWLICNDPEKTETRLKETSITHIPKESYAKIYNNLIEKNKTLKHNKHINLSDLVKIINAGWIAEEKWDRAARGLP</sequence>
<protein>
    <recommendedName>
        <fullName evidence="2">Gag1-like clamp domain-containing protein</fullName>
    </recommendedName>
</protein>